<evidence type="ECO:0000313" key="2">
    <source>
        <dbReference type="EMBL" id="SKB85944.1"/>
    </source>
</evidence>
<dbReference type="STRING" id="651661.SAMN05660293_02669"/>
<proteinExistence type="predicted"/>
<feature type="domain" description="AB hydrolase-1" evidence="1">
    <location>
        <begin position="29"/>
        <end position="163"/>
    </location>
</feature>
<name>A0A1T5EPV1_9BACT</name>
<reference evidence="3" key="1">
    <citation type="submission" date="2017-02" db="EMBL/GenBank/DDBJ databases">
        <authorList>
            <person name="Varghese N."/>
            <person name="Submissions S."/>
        </authorList>
    </citation>
    <scope>NUCLEOTIDE SEQUENCE [LARGE SCALE GENOMIC DNA]</scope>
    <source>
        <strain evidence="3">DSM 22270</strain>
    </source>
</reference>
<dbReference type="AlphaFoldDB" id="A0A1T5EPV1"/>
<keyword evidence="3" id="KW-1185">Reference proteome</keyword>
<organism evidence="2 3">
    <name type="scientific">Dyadobacter psychrophilus</name>
    <dbReference type="NCBI Taxonomy" id="651661"/>
    <lineage>
        <taxon>Bacteria</taxon>
        <taxon>Pseudomonadati</taxon>
        <taxon>Bacteroidota</taxon>
        <taxon>Cytophagia</taxon>
        <taxon>Cytophagales</taxon>
        <taxon>Spirosomataceae</taxon>
        <taxon>Dyadobacter</taxon>
    </lineage>
</organism>
<dbReference type="Proteomes" id="UP000190897">
    <property type="component" value="Unassembled WGS sequence"/>
</dbReference>
<protein>
    <submittedName>
        <fullName evidence="2">Pimeloyl-ACP methyl ester carboxylesterase</fullName>
    </submittedName>
</protein>
<dbReference type="Gene3D" id="3.40.50.1820">
    <property type="entry name" value="alpha/beta hydrolase"/>
    <property type="match status" value="1"/>
</dbReference>
<dbReference type="GO" id="GO:0017171">
    <property type="term" value="F:serine hydrolase activity"/>
    <property type="evidence" value="ECO:0007669"/>
    <property type="project" value="TreeGrafter"/>
</dbReference>
<dbReference type="InterPro" id="IPR000073">
    <property type="entry name" value="AB_hydrolase_1"/>
</dbReference>
<dbReference type="InterPro" id="IPR029058">
    <property type="entry name" value="AB_hydrolase_fold"/>
</dbReference>
<dbReference type="Pfam" id="PF00561">
    <property type="entry name" value="Abhydrolase_1"/>
    <property type="match status" value="1"/>
</dbReference>
<dbReference type="PANTHER" id="PTHR46331:SF2">
    <property type="entry name" value="VALACYCLOVIR HYDROLASE"/>
    <property type="match status" value="1"/>
</dbReference>
<dbReference type="RefSeq" id="WP_229208392.1">
    <property type="nucleotide sequence ID" value="NZ_FUZA01000002.1"/>
</dbReference>
<evidence type="ECO:0000313" key="3">
    <source>
        <dbReference type="Proteomes" id="UP000190897"/>
    </source>
</evidence>
<gene>
    <name evidence="2" type="ORF">SAMN05660293_02669</name>
</gene>
<dbReference type="SUPFAM" id="SSF53474">
    <property type="entry name" value="alpha/beta-Hydrolases"/>
    <property type="match status" value="1"/>
</dbReference>
<sequence>MKMDIPNPVTGYSEVNGLKMYYEIHGAGKPIVLIHGGGSTIDTTFGRILEKLAVNHQVIAIEMEAHGRTGNRGKPLSFESDADDVAGLMKNLDISKADIFGFSNGGTTAFQIAIRHPAVVDKMIIASAIFKKDGAPQMIWDFIRNGNLETMPQPLKDAFRAVNQNEQDLRTMFTRDQERMNTFKNIPEGAIAGIKAKTLILAGDNDVTKPEHALEMHRLIAGSELMIIPGGHGDYMGEITTLGNGPEAYSHVAGLIERFLSA</sequence>
<dbReference type="PANTHER" id="PTHR46331">
    <property type="entry name" value="VALACYCLOVIR HYDROLASE"/>
    <property type="match status" value="1"/>
</dbReference>
<evidence type="ECO:0000259" key="1">
    <source>
        <dbReference type="Pfam" id="PF00561"/>
    </source>
</evidence>
<dbReference type="EMBL" id="FUZA01000002">
    <property type="protein sequence ID" value="SKB85944.1"/>
    <property type="molecule type" value="Genomic_DNA"/>
</dbReference>
<accession>A0A1T5EPV1</accession>